<evidence type="ECO:0000313" key="4">
    <source>
        <dbReference type="Proteomes" id="UP000013909"/>
    </source>
</evidence>
<comment type="caution">
    <text evidence="3">The sequence shown here is derived from an EMBL/GenBank/DDBJ whole genome shotgun (WGS) entry which is preliminary data.</text>
</comment>
<keyword evidence="4" id="KW-1185">Reference proteome</keyword>
<evidence type="ECO:0000313" key="3">
    <source>
        <dbReference type="EMBL" id="EON78116.1"/>
    </source>
</evidence>
<name>R7ZVF8_9BACT</name>
<dbReference type="RefSeq" id="WP_010853457.1">
    <property type="nucleotide sequence ID" value="NZ_AQHR01000041.1"/>
</dbReference>
<sequence>MRFSLLSAAMVAGCFMASPLFAQQEEVKLPPQATEFYTPVVKKVTPGKENHLPPADAIVLFDGSNLNAWVSDRPGSSPAPWKVENGTFTVVPRTGGIRSKESFGDVQVHIEWSAPTVIKGTGQGRGNSGFFFMGKYELQILDSYDNETYTNGMAASIYKQHPPLVNAMRAPGEWNTYDAIFKAPRFDSNGMLVSPATITVIHNGVLVQNNVELKGPTLYIGIPHYEAHEAALPFHIQDHGDEVKFRNIWVRKLD</sequence>
<dbReference type="STRING" id="1232681.ADIS_1313"/>
<feature type="chain" id="PRO_5004461984" evidence="1">
    <location>
        <begin position="23"/>
        <end position="254"/>
    </location>
</feature>
<reference evidence="3 4" key="1">
    <citation type="submission" date="2013-02" db="EMBL/GenBank/DDBJ databases">
        <title>A novel strain isolated from Lonar lake, Maharashtra, India.</title>
        <authorList>
            <person name="Singh A."/>
        </authorList>
    </citation>
    <scope>NUCLEOTIDE SEQUENCE [LARGE SCALE GENOMIC DNA]</scope>
    <source>
        <strain evidence="3 4">AK24</strain>
    </source>
</reference>
<dbReference type="PATRIC" id="fig|1288963.3.peg.1309"/>
<dbReference type="Pfam" id="PF06439">
    <property type="entry name" value="3keto-disac_hyd"/>
    <property type="match status" value="1"/>
</dbReference>
<accession>R7ZVF8</accession>
<proteinExistence type="predicted"/>
<dbReference type="Proteomes" id="UP000013909">
    <property type="component" value="Unassembled WGS sequence"/>
</dbReference>
<dbReference type="GO" id="GO:0016787">
    <property type="term" value="F:hydrolase activity"/>
    <property type="evidence" value="ECO:0007669"/>
    <property type="project" value="InterPro"/>
</dbReference>
<dbReference type="OrthoDB" id="176168at2"/>
<evidence type="ECO:0000259" key="2">
    <source>
        <dbReference type="Pfam" id="PF06439"/>
    </source>
</evidence>
<dbReference type="AlphaFoldDB" id="R7ZVF8"/>
<dbReference type="EMBL" id="AQHR01000041">
    <property type="protein sequence ID" value="EON78116.1"/>
    <property type="molecule type" value="Genomic_DNA"/>
</dbReference>
<dbReference type="Gene3D" id="2.60.120.560">
    <property type="entry name" value="Exo-inulinase, domain 1"/>
    <property type="match status" value="1"/>
</dbReference>
<evidence type="ECO:0000256" key="1">
    <source>
        <dbReference type="SAM" id="SignalP"/>
    </source>
</evidence>
<dbReference type="InterPro" id="IPR010496">
    <property type="entry name" value="AL/BT2_dom"/>
</dbReference>
<gene>
    <name evidence="3" type="ORF">ADIS_1313</name>
</gene>
<feature type="signal peptide" evidence="1">
    <location>
        <begin position="1"/>
        <end position="22"/>
    </location>
</feature>
<feature type="domain" description="3-keto-alpha-glucoside-1,2-lyase/3-keto-2-hydroxy-glucal hydratase" evidence="2">
    <location>
        <begin position="57"/>
        <end position="251"/>
    </location>
</feature>
<protein>
    <submittedName>
        <fullName evidence="3">Putative multi-domain protein</fullName>
    </submittedName>
</protein>
<organism evidence="3 4">
    <name type="scientific">Lunatimonas lonarensis</name>
    <dbReference type="NCBI Taxonomy" id="1232681"/>
    <lineage>
        <taxon>Bacteria</taxon>
        <taxon>Pseudomonadati</taxon>
        <taxon>Bacteroidota</taxon>
        <taxon>Cytophagia</taxon>
        <taxon>Cytophagales</taxon>
        <taxon>Cyclobacteriaceae</taxon>
    </lineage>
</organism>
<keyword evidence="1" id="KW-0732">Signal</keyword>